<organism evidence="1 2">
    <name type="scientific">Portunus trituberculatus</name>
    <name type="common">Swimming crab</name>
    <name type="synonym">Neptunus trituberculatus</name>
    <dbReference type="NCBI Taxonomy" id="210409"/>
    <lineage>
        <taxon>Eukaryota</taxon>
        <taxon>Metazoa</taxon>
        <taxon>Ecdysozoa</taxon>
        <taxon>Arthropoda</taxon>
        <taxon>Crustacea</taxon>
        <taxon>Multicrustacea</taxon>
        <taxon>Malacostraca</taxon>
        <taxon>Eumalacostraca</taxon>
        <taxon>Eucarida</taxon>
        <taxon>Decapoda</taxon>
        <taxon>Pleocyemata</taxon>
        <taxon>Brachyura</taxon>
        <taxon>Eubrachyura</taxon>
        <taxon>Portunoidea</taxon>
        <taxon>Portunidae</taxon>
        <taxon>Portuninae</taxon>
        <taxon>Portunus</taxon>
    </lineage>
</organism>
<gene>
    <name evidence="1" type="ORF">E2C01_037629</name>
</gene>
<evidence type="ECO:0000313" key="1">
    <source>
        <dbReference type="EMBL" id="MPC43971.1"/>
    </source>
</evidence>
<keyword evidence="2" id="KW-1185">Reference proteome</keyword>
<reference evidence="1 2" key="1">
    <citation type="submission" date="2019-05" db="EMBL/GenBank/DDBJ databases">
        <title>Another draft genome of Portunus trituberculatus and its Hox gene families provides insights of decapod evolution.</title>
        <authorList>
            <person name="Jeong J.-H."/>
            <person name="Song I."/>
            <person name="Kim S."/>
            <person name="Choi T."/>
            <person name="Kim D."/>
            <person name="Ryu S."/>
            <person name="Kim W."/>
        </authorList>
    </citation>
    <scope>NUCLEOTIDE SEQUENCE [LARGE SCALE GENOMIC DNA]</scope>
    <source>
        <tissue evidence="1">Muscle</tissue>
    </source>
</reference>
<comment type="caution">
    <text evidence="1">The sequence shown here is derived from an EMBL/GenBank/DDBJ whole genome shotgun (WGS) entry which is preliminary data.</text>
</comment>
<evidence type="ECO:0000313" key="2">
    <source>
        <dbReference type="Proteomes" id="UP000324222"/>
    </source>
</evidence>
<proteinExistence type="predicted"/>
<dbReference type="Proteomes" id="UP000324222">
    <property type="component" value="Unassembled WGS sequence"/>
</dbReference>
<dbReference type="AlphaFoldDB" id="A0A5B7F9V2"/>
<accession>A0A5B7F9V2</accession>
<name>A0A5B7F9V2_PORTR</name>
<dbReference type="EMBL" id="VSRR010006067">
    <property type="protein sequence ID" value="MPC43971.1"/>
    <property type="molecule type" value="Genomic_DNA"/>
</dbReference>
<protein>
    <submittedName>
        <fullName evidence="1">Uncharacterized protein</fullName>
    </submittedName>
</protein>
<sequence length="62" mass="7337">MPGVFCILKHFCPHLNYFPKALTEMTRVFKSALSMVLVTLVKILHYEQEKHCWKPVKIVQTY</sequence>